<evidence type="ECO:0000256" key="6">
    <source>
        <dbReference type="ARBA" id="ARBA00022741"/>
    </source>
</evidence>
<dbReference type="InParanoid" id="A0A2T3AT37"/>
<evidence type="ECO:0000256" key="11">
    <source>
        <dbReference type="ARBA" id="ARBA00023136"/>
    </source>
</evidence>
<dbReference type="InterPro" id="IPR047821">
    <property type="entry name" value="P5B-type_ATPase"/>
</dbReference>
<dbReference type="SUPFAM" id="SSF81660">
    <property type="entry name" value="Metal cation-transporting ATPase, ATP-binding domain N"/>
    <property type="match status" value="1"/>
</dbReference>
<dbReference type="NCBIfam" id="TIGR01494">
    <property type="entry name" value="ATPase_P-type"/>
    <property type="match status" value="1"/>
</dbReference>
<feature type="non-terminal residue" evidence="17">
    <location>
        <position position="1"/>
    </location>
</feature>
<organism evidence="17 18">
    <name type="scientific">Amorphotheca resinae ATCC 22711</name>
    <dbReference type="NCBI Taxonomy" id="857342"/>
    <lineage>
        <taxon>Eukaryota</taxon>
        <taxon>Fungi</taxon>
        <taxon>Dikarya</taxon>
        <taxon>Ascomycota</taxon>
        <taxon>Pezizomycotina</taxon>
        <taxon>Leotiomycetes</taxon>
        <taxon>Helotiales</taxon>
        <taxon>Amorphothecaceae</taxon>
        <taxon>Amorphotheca</taxon>
    </lineage>
</organism>
<evidence type="ECO:0000256" key="7">
    <source>
        <dbReference type="ARBA" id="ARBA00022840"/>
    </source>
</evidence>
<feature type="non-terminal residue" evidence="17">
    <location>
        <position position="1257"/>
    </location>
</feature>
<keyword evidence="8 13" id="KW-0460">Magnesium</keyword>
<dbReference type="FunCoup" id="A0A2T3AT37">
    <property type="interactions" value="336"/>
</dbReference>
<dbReference type="EC" id="7.2.2.-" evidence="13"/>
<evidence type="ECO:0000256" key="5">
    <source>
        <dbReference type="ARBA" id="ARBA00022723"/>
    </source>
</evidence>
<evidence type="ECO:0000256" key="1">
    <source>
        <dbReference type="ARBA" id="ARBA00004141"/>
    </source>
</evidence>
<dbReference type="Gene3D" id="3.40.50.1000">
    <property type="entry name" value="HAD superfamily/HAD-like"/>
    <property type="match status" value="1"/>
</dbReference>
<reference evidence="17 18" key="1">
    <citation type="journal article" date="2018" name="New Phytol.">
        <title>Comparative genomics and transcriptomics depict ericoid mycorrhizal fungi as versatile saprotrophs and plant mutualists.</title>
        <authorList>
            <person name="Martino E."/>
            <person name="Morin E."/>
            <person name="Grelet G.A."/>
            <person name="Kuo A."/>
            <person name="Kohler A."/>
            <person name="Daghino S."/>
            <person name="Barry K.W."/>
            <person name="Cichocki N."/>
            <person name="Clum A."/>
            <person name="Dockter R.B."/>
            <person name="Hainaut M."/>
            <person name="Kuo R.C."/>
            <person name="LaButti K."/>
            <person name="Lindahl B.D."/>
            <person name="Lindquist E.A."/>
            <person name="Lipzen A."/>
            <person name="Khouja H.R."/>
            <person name="Magnuson J."/>
            <person name="Murat C."/>
            <person name="Ohm R.A."/>
            <person name="Singer S.W."/>
            <person name="Spatafora J.W."/>
            <person name="Wang M."/>
            <person name="Veneault-Fourrey C."/>
            <person name="Henrissat B."/>
            <person name="Grigoriev I.V."/>
            <person name="Martin F.M."/>
            <person name="Perotto S."/>
        </authorList>
    </citation>
    <scope>NUCLEOTIDE SEQUENCE [LARGE SCALE GENOMIC DNA]</scope>
    <source>
        <strain evidence="17 18">ATCC 22711</strain>
    </source>
</reference>
<comment type="similarity">
    <text evidence="2 13">Belongs to the cation transport ATPase (P-type) (TC 3.A.3) family. Type V subfamily.</text>
</comment>
<keyword evidence="18" id="KW-1185">Reference proteome</keyword>
<evidence type="ECO:0000256" key="2">
    <source>
        <dbReference type="ARBA" id="ARBA00006000"/>
    </source>
</evidence>
<feature type="transmembrane region" description="Helical" evidence="13">
    <location>
        <begin position="1143"/>
        <end position="1165"/>
    </location>
</feature>
<keyword evidence="3" id="KW-0597">Phosphoprotein</keyword>
<dbReference type="FunFam" id="2.70.150.10:FF:000057">
    <property type="entry name" value="Cation-transporting ATPase"/>
    <property type="match status" value="1"/>
</dbReference>
<dbReference type="Pfam" id="PF12409">
    <property type="entry name" value="P5-ATPase"/>
    <property type="match status" value="1"/>
</dbReference>
<dbReference type="InterPro" id="IPR023214">
    <property type="entry name" value="HAD_sf"/>
</dbReference>
<keyword evidence="11 13" id="KW-0472">Membrane</keyword>
<dbReference type="FunFam" id="1.20.1110.10:FF:000032">
    <property type="entry name" value="Cation-transporting ATPase"/>
    <property type="match status" value="1"/>
</dbReference>
<sequence length="1257" mass="140962">RRRSRTDHGRASGQHSPMHRRDSNMSTSSFLDDVEMAHEEVFGGPMAESVPTSVSSFAHRRGRADSSASFTYYQEDEDEDAGAVLPLLEDDSAILDEEEDIQDEENDSADLEAGGLSTIRRPSSTRSKASVHDRLLRSDSTRTDGSNFDRGHRTSQKIYIVTEDLTIAVAGFQTSTFGYALYVTICVLTLGIGYLLLRWLPRWKVRIVGRPSPLGHCSWVVIENQWGEFVIQDVESHEYGRFVSTVFGSSEKKFVVSYEDDDPILDELRILDYRYMRFCYNPLKDRFILCNSWKDPAWTDVKSIRAGIDGDEKENRELVFGKNLIDIKQKTIPQLLVDEAFHPFYVFQVASLILWSLDEYYYYAACIFLISVTMRRLREISRFECDVRVLRNSFWRYIPSSELVPGDVYEVTDPALTQFPCDSILLAGDCIVNESMLTGESVPVSKVPASDESLHRLNLAASSIAPELARHFLFCGTKIIRARRPQDDKDDEAVALAMTVRTGFNTTKGALVRSMLFPKPSGFKFYRDSFRYISVMGGVAMLGFIASFVNFVRLRLAWHLIIIRALDLITIVVPPALPATLTIGTNFALSRLRKKQIFCISPQRVNVGGKLDIICFDKTGTLTEDGLDVLGIRVAQKPSNRFSDILPDAQSLLPGAAYERDPTVEYDHHKAALYTMATCHSLRMVDGELVGDPLDLKMFDFTGWTFEEGEQRAGNTEDEDQGGLSPSIARPPAGMEYDLDDNEDGQNSPRSPIELGVLKSFEFVSQLRRASVIVRNFGSPGCDIYVKGAPECMKDICKAESFPSDYEDLLAYYTHRGFRVIACATKHIAKLNWVKVQKMKRDEAESGLDFIGFIIFENKLKPSTTGVLDELSKAGIRKVMCTGDNILTAISVARECNLIDRTAHCFVPRFVEGDSQDPKACLSWESIDNNIYRLDERTLTPLPPPAEGDASLPYDISNLRNYSLAVSGEVFRWIVDFAPPEVLQRMLVCGQVFARMSPDEKHELVEKLQSIGYCCGFCGDGANDCGALKAADVGISLSEAEASVAAPFTSRVFDITCVPEVIREGRAALVTSFSCFKYMSLYSAIQFTSVSFLYASASNLGDFQFLFIDLLLILPIAIFMGWTGPFPVLSKKRPTANLVSRKVLTPLLGQVAISILIQAVAFQAVRRQPWFIPPHLDREKSNIENSENTTLFLVSCYEYILSGIVLSVGRPFRRPMSHNLPFVVTIVVTLLFSSYMLFDPSDWLAKFMQLTKMSWGF</sequence>
<evidence type="ECO:0000313" key="17">
    <source>
        <dbReference type="EMBL" id="PSS10622.1"/>
    </source>
</evidence>
<feature type="compositionally biased region" description="Basic and acidic residues" evidence="14">
    <location>
        <begin position="130"/>
        <end position="149"/>
    </location>
</feature>
<dbReference type="PANTHER" id="PTHR45630">
    <property type="entry name" value="CATION-TRANSPORTING ATPASE-RELATED"/>
    <property type="match status" value="1"/>
</dbReference>
<keyword evidence="6 13" id="KW-0547">Nucleotide-binding</keyword>
<dbReference type="GO" id="GO:0005524">
    <property type="term" value="F:ATP binding"/>
    <property type="evidence" value="ECO:0007669"/>
    <property type="project" value="UniProtKB-UniRule"/>
</dbReference>
<dbReference type="InterPro" id="IPR006544">
    <property type="entry name" value="P-type_TPase_V"/>
</dbReference>
<dbReference type="InterPro" id="IPR036412">
    <property type="entry name" value="HAD-like_sf"/>
</dbReference>
<feature type="transmembrane region" description="Helical" evidence="13">
    <location>
        <begin position="179"/>
        <end position="197"/>
    </location>
</feature>
<dbReference type="GO" id="GO:0046872">
    <property type="term" value="F:metal ion binding"/>
    <property type="evidence" value="ECO:0007669"/>
    <property type="project" value="UniProtKB-UniRule"/>
</dbReference>
<dbReference type="InterPro" id="IPR001757">
    <property type="entry name" value="P_typ_ATPase"/>
</dbReference>
<name>A0A2T3AT37_AMORE</name>
<evidence type="ECO:0000256" key="12">
    <source>
        <dbReference type="ARBA" id="ARBA00049360"/>
    </source>
</evidence>
<feature type="domain" description="P-type ATPase A" evidence="15">
    <location>
        <begin position="386"/>
        <end position="515"/>
    </location>
</feature>
<dbReference type="AlphaFoldDB" id="A0A2T3AT37"/>
<evidence type="ECO:0000259" key="15">
    <source>
        <dbReference type="Pfam" id="PF00122"/>
    </source>
</evidence>
<dbReference type="InterPro" id="IPR023299">
    <property type="entry name" value="ATPase_P-typ_cyto_dom_N"/>
</dbReference>
<dbReference type="PRINTS" id="PR00119">
    <property type="entry name" value="CATATPASE"/>
</dbReference>
<keyword evidence="7 13" id="KW-0067">ATP-binding</keyword>
<keyword evidence="5 13" id="KW-0479">Metal-binding</keyword>
<dbReference type="Gene3D" id="2.70.150.10">
    <property type="entry name" value="Calcium-transporting ATPase, cytoplasmic transduction domain A"/>
    <property type="match status" value="1"/>
</dbReference>
<evidence type="ECO:0000259" key="16">
    <source>
        <dbReference type="Pfam" id="PF12409"/>
    </source>
</evidence>
<dbReference type="InterPro" id="IPR008250">
    <property type="entry name" value="ATPase_P-typ_transduc_dom_A_sf"/>
</dbReference>
<dbReference type="InterPro" id="IPR047819">
    <property type="entry name" value="P5A-ATPase_N"/>
</dbReference>
<dbReference type="RefSeq" id="XP_024717801.1">
    <property type="nucleotide sequence ID" value="XM_024869626.1"/>
</dbReference>
<dbReference type="InterPro" id="IPR044492">
    <property type="entry name" value="P_typ_ATPase_HD_dom"/>
</dbReference>
<dbReference type="SFLD" id="SFLDG00002">
    <property type="entry name" value="C1.7:_P-type_atpase_like"/>
    <property type="match status" value="1"/>
</dbReference>
<evidence type="ECO:0000256" key="13">
    <source>
        <dbReference type="RuleBase" id="RU362082"/>
    </source>
</evidence>
<dbReference type="InterPro" id="IPR059000">
    <property type="entry name" value="ATPase_P-type_domA"/>
</dbReference>
<keyword evidence="10 13" id="KW-1133">Transmembrane helix</keyword>
<gene>
    <name evidence="17" type="ORF">M430DRAFT_84844</name>
</gene>
<dbReference type="InterPro" id="IPR023298">
    <property type="entry name" value="ATPase_P-typ_TM_dom_sf"/>
</dbReference>
<comment type="subcellular location">
    <subcellularLocation>
        <location evidence="1 13">Membrane</location>
        <topology evidence="1 13">Multi-pass membrane protein</topology>
    </subcellularLocation>
</comment>
<dbReference type="SUPFAM" id="SSF81653">
    <property type="entry name" value="Calcium ATPase, transduction domain A"/>
    <property type="match status" value="1"/>
</dbReference>
<dbReference type="SUPFAM" id="SSF81665">
    <property type="entry name" value="Calcium ATPase, transmembrane domain M"/>
    <property type="match status" value="1"/>
</dbReference>
<feature type="domain" description="P5B-type ATPase N-terminal" evidence="16">
    <location>
        <begin position="163"/>
        <end position="281"/>
    </location>
</feature>
<dbReference type="FunFam" id="3.40.1110.10:FF:000057">
    <property type="entry name" value="Cation-transporting ATPase"/>
    <property type="match status" value="1"/>
</dbReference>
<dbReference type="FunFam" id="3.40.50.1000:FF:000068">
    <property type="entry name" value="Cation-transporting ATPase"/>
    <property type="match status" value="1"/>
</dbReference>
<evidence type="ECO:0000256" key="3">
    <source>
        <dbReference type="ARBA" id="ARBA00022553"/>
    </source>
</evidence>
<dbReference type="GeneID" id="36577707"/>
<dbReference type="Proteomes" id="UP000241818">
    <property type="component" value="Unassembled WGS sequence"/>
</dbReference>
<dbReference type="Pfam" id="PF00122">
    <property type="entry name" value="E1-E2_ATPase"/>
    <property type="match status" value="1"/>
</dbReference>
<evidence type="ECO:0000313" key="18">
    <source>
        <dbReference type="Proteomes" id="UP000241818"/>
    </source>
</evidence>
<feature type="transmembrane region" description="Helical" evidence="13">
    <location>
        <begin position="561"/>
        <end position="589"/>
    </location>
</feature>
<feature type="region of interest" description="Disordered" evidence="14">
    <location>
        <begin position="1"/>
        <end position="32"/>
    </location>
</feature>
<dbReference type="GO" id="GO:0006874">
    <property type="term" value="P:intracellular calcium ion homeostasis"/>
    <property type="evidence" value="ECO:0007669"/>
    <property type="project" value="TreeGrafter"/>
</dbReference>
<dbReference type="GO" id="GO:0016887">
    <property type="term" value="F:ATP hydrolysis activity"/>
    <property type="evidence" value="ECO:0007669"/>
    <property type="project" value="InterPro"/>
</dbReference>
<feature type="region of interest" description="Disordered" evidence="14">
    <location>
        <begin position="99"/>
        <end position="149"/>
    </location>
</feature>
<feature type="transmembrane region" description="Helical" evidence="13">
    <location>
        <begin position="1220"/>
        <end position="1238"/>
    </location>
</feature>
<evidence type="ECO:0000256" key="4">
    <source>
        <dbReference type="ARBA" id="ARBA00022692"/>
    </source>
</evidence>
<feature type="transmembrane region" description="Helical" evidence="13">
    <location>
        <begin position="529"/>
        <end position="549"/>
    </location>
</feature>
<feature type="compositionally biased region" description="Acidic residues" evidence="14">
    <location>
        <begin position="99"/>
        <end position="110"/>
    </location>
</feature>
<dbReference type="GO" id="GO:0019829">
    <property type="term" value="F:ATPase-coupled monoatomic cation transmembrane transporter activity"/>
    <property type="evidence" value="ECO:0007669"/>
    <property type="project" value="UniProtKB-UniRule"/>
</dbReference>
<dbReference type="GO" id="GO:0015662">
    <property type="term" value="F:P-type ion transporter activity"/>
    <property type="evidence" value="ECO:0007669"/>
    <property type="project" value="InterPro"/>
</dbReference>
<dbReference type="GO" id="GO:0016020">
    <property type="term" value="C:membrane"/>
    <property type="evidence" value="ECO:0007669"/>
    <property type="project" value="UniProtKB-SubCell"/>
</dbReference>
<proteinExistence type="inferred from homology"/>
<dbReference type="PANTHER" id="PTHR45630:SF8">
    <property type="entry name" value="CATION-TRANSPORTING ATPASE"/>
    <property type="match status" value="1"/>
</dbReference>
<feature type="compositionally biased region" description="Basic and acidic residues" evidence="14">
    <location>
        <begin position="1"/>
        <end position="10"/>
    </location>
</feature>
<dbReference type="Gene3D" id="1.20.1110.10">
    <property type="entry name" value="Calcium-transporting ATPase, transmembrane domain"/>
    <property type="match status" value="1"/>
</dbReference>
<feature type="region of interest" description="Disordered" evidence="14">
    <location>
        <begin position="711"/>
        <end position="751"/>
    </location>
</feature>
<dbReference type="Gene3D" id="3.40.1110.10">
    <property type="entry name" value="Calcium-transporting ATPase, cytoplasmic domain N"/>
    <property type="match status" value="1"/>
</dbReference>
<dbReference type="InterPro" id="IPR018303">
    <property type="entry name" value="ATPase_P-typ_P_site"/>
</dbReference>
<evidence type="ECO:0000256" key="9">
    <source>
        <dbReference type="ARBA" id="ARBA00022967"/>
    </source>
</evidence>
<comment type="caution">
    <text evidence="13">Lacks conserved residue(s) required for the propagation of feature annotation.</text>
</comment>
<dbReference type="PROSITE" id="PS00154">
    <property type="entry name" value="ATPASE_E1_E2"/>
    <property type="match status" value="1"/>
</dbReference>
<evidence type="ECO:0000256" key="10">
    <source>
        <dbReference type="ARBA" id="ARBA00022989"/>
    </source>
</evidence>
<feature type="transmembrane region" description="Helical" evidence="13">
    <location>
        <begin position="1103"/>
        <end position="1122"/>
    </location>
</feature>
<evidence type="ECO:0000256" key="14">
    <source>
        <dbReference type="SAM" id="MobiDB-lite"/>
    </source>
</evidence>
<keyword evidence="9 13" id="KW-1278">Translocase</keyword>
<comment type="catalytic activity">
    <reaction evidence="12 13">
        <text>ATP + H2O = ADP + phosphate + H(+)</text>
        <dbReference type="Rhea" id="RHEA:13065"/>
        <dbReference type="ChEBI" id="CHEBI:15377"/>
        <dbReference type="ChEBI" id="CHEBI:15378"/>
        <dbReference type="ChEBI" id="CHEBI:30616"/>
        <dbReference type="ChEBI" id="CHEBI:43474"/>
        <dbReference type="ChEBI" id="CHEBI:456216"/>
    </reaction>
</comment>
<dbReference type="NCBIfam" id="TIGR01657">
    <property type="entry name" value="P-ATPase-V"/>
    <property type="match status" value="1"/>
</dbReference>
<dbReference type="STRING" id="857342.A0A2T3AT37"/>
<dbReference type="CDD" id="cd07542">
    <property type="entry name" value="P-type_ATPase_cation"/>
    <property type="match status" value="1"/>
</dbReference>
<dbReference type="SUPFAM" id="SSF56784">
    <property type="entry name" value="HAD-like"/>
    <property type="match status" value="1"/>
</dbReference>
<feature type="transmembrane region" description="Helical" evidence="13">
    <location>
        <begin position="1190"/>
        <end position="1208"/>
    </location>
</feature>
<evidence type="ECO:0000256" key="8">
    <source>
        <dbReference type="ARBA" id="ARBA00022842"/>
    </source>
</evidence>
<accession>A0A2T3AT37</accession>
<dbReference type="SFLD" id="SFLDS00003">
    <property type="entry name" value="Haloacid_Dehalogenase"/>
    <property type="match status" value="1"/>
</dbReference>
<dbReference type="OrthoDB" id="48943at2759"/>
<keyword evidence="4 13" id="KW-0812">Transmembrane</keyword>
<dbReference type="EMBL" id="KZ679016">
    <property type="protein sequence ID" value="PSS10622.1"/>
    <property type="molecule type" value="Genomic_DNA"/>
</dbReference>
<dbReference type="SFLD" id="SFLDF00027">
    <property type="entry name" value="p-type_atpase"/>
    <property type="match status" value="1"/>
</dbReference>
<protein>
    <recommendedName>
        <fullName evidence="13">Cation-transporting ATPase</fullName>
        <ecNumber evidence="13">7.2.2.-</ecNumber>
    </recommendedName>
</protein>